<proteinExistence type="predicted"/>
<dbReference type="GO" id="GO:0009279">
    <property type="term" value="C:cell outer membrane"/>
    <property type="evidence" value="ECO:0007669"/>
    <property type="project" value="UniProtKB-SubCell"/>
</dbReference>
<keyword evidence="7" id="KW-1185">Reference proteome</keyword>
<evidence type="ECO:0000313" key="7">
    <source>
        <dbReference type="Proteomes" id="UP000196485"/>
    </source>
</evidence>
<keyword evidence="3" id="KW-0472">Membrane</keyword>
<dbReference type="GO" id="GO:0015288">
    <property type="term" value="F:porin activity"/>
    <property type="evidence" value="ECO:0007669"/>
    <property type="project" value="InterPro"/>
</dbReference>
<protein>
    <submittedName>
        <fullName evidence="6">Chitoporin</fullName>
    </submittedName>
</protein>
<evidence type="ECO:0000256" key="4">
    <source>
        <dbReference type="SAM" id="SignalP"/>
    </source>
</evidence>
<sequence length="367" mass="39203">MENMFKRTLLGAAIATAAMASTGAHAAIDLMDGKVQVYGQAAGAIFIDDNDNGTNAAFSDMESRIGFRGVVEFDNFAPNIVWQIESGNANGASGSFGVRDTYIGLAFDNVGSIKWGRQLQAAYNYVDWPHSNPGLGNVFDWNNDITQDGNNYLDRADNTLRFDSVSWNGVGVQATISGMGADTDAMVSSIAANYAGSNFGIHAGYYHRGDYTTKGKIGDAFIKDPADPNVVIPNPDFGKETNTKYYANSYAIVGGNVAFGDVTLTAAYKYMMSDTATGDADQNAFSATAQYVAGGTWLYKVGYAATTDADVDGKTLDGSADTAITGRIGYLLPSAIIYSDVRHYDMGSKAGVSSEQTRFLLGMEYYF</sequence>
<dbReference type="PANTHER" id="PTHR34501:SF2">
    <property type="entry name" value="OUTER MEMBRANE PORIN F-RELATED"/>
    <property type="match status" value="1"/>
</dbReference>
<dbReference type="AlphaFoldDB" id="A0A1Y6KRP1"/>
<dbReference type="Gene3D" id="2.40.160.10">
    <property type="entry name" value="Porin"/>
    <property type="match status" value="1"/>
</dbReference>
<dbReference type="Proteomes" id="UP000196485">
    <property type="component" value="Unassembled WGS sequence"/>
</dbReference>
<dbReference type="RefSeq" id="WP_087819273.1">
    <property type="nucleotide sequence ID" value="NZ_FYAH01000001.1"/>
</dbReference>
<evidence type="ECO:0000256" key="1">
    <source>
        <dbReference type="ARBA" id="ARBA00004571"/>
    </source>
</evidence>
<organism evidence="6 7">
    <name type="scientific">Photobacterium aquimaris</name>
    <dbReference type="NCBI Taxonomy" id="512643"/>
    <lineage>
        <taxon>Bacteria</taxon>
        <taxon>Pseudomonadati</taxon>
        <taxon>Pseudomonadota</taxon>
        <taxon>Gammaproteobacteria</taxon>
        <taxon>Vibrionales</taxon>
        <taxon>Vibrionaceae</taxon>
        <taxon>Photobacterium</taxon>
    </lineage>
</organism>
<feature type="signal peptide" evidence="4">
    <location>
        <begin position="1"/>
        <end position="26"/>
    </location>
</feature>
<feature type="domain" description="Porin" evidence="5">
    <location>
        <begin position="15"/>
        <end position="314"/>
    </location>
</feature>
<dbReference type="PANTHER" id="PTHR34501">
    <property type="entry name" value="PROTEIN YDDL-RELATED"/>
    <property type="match status" value="1"/>
</dbReference>
<accession>A0A1Y6KRP1</accession>
<evidence type="ECO:0000256" key="3">
    <source>
        <dbReference type="ARBA" id="ARBA00023136"/>
    </source>
</evidence>
<keyword evidence="2 4" id="KW-0732">Signal</keyword>
<gene>
    <name evidence="6" type="primary">chiP_1</name>
    <name evidence="6" type="ORF">PAQU9191_00073</name>
</gene>
<name>A0A1Y6KRP1_9GAMM</name>
<evidence type="ECO:0000259" key="5">
    <source>
        <dbReference type="Pfam" id="PF13609"/>
    </source>
</evidence>
<dbReference type="CDD" id="cd00342">
    <property type="entry name" value="gram_neg_porins"/>
    <property type="match status" value="1"/>
</dbReference>
<dbReference type="EMBL" id="FYAH01000001">
    <property type="protein sequence ID" value="SMY14859.1"/>
    <property type="molecule type" value="Genomic_DNA"/>
</dbReference>
<dbReference type="SUPFAM" id="SSF56935">
    <property type="entry name" value="Porins"/>
    <property type="match status" value="1"/>
</dbReference>
<comment type="subcellular location">
    <subcellularLocation>
        <location evidence="1">Cell outer membrane</location>
        <topology evidence="1">Multi-pass membrane protein</topology>
    </subcellularLocation>
</comment>
<dbReference type="InterPro" id="IPR023614">
    <property type="entry name" value="Porin_dom_sf"/>
</dbReference>
<feature type="chain" id="PRO_5013029079" evidence="4">
    <location>
        <begin position="27"/>
        <end position="367"/>
    </location>
</feature>
<dbReference type="InterPro" id="IPR050298">
    <property type="entry name" value="Gram-neg_bact_OMP"/>
</dbReference>
<evidence type="ECO:0000313" key="6">
    <source>
        <dbReference type="EMBL" id="SMY14859.1"/>
    </source>
</evidence>
<evidence type="ECO:0000256" key="2">
    <source>
        <dbReference type="ARBA" id="ARBA00022729"/>
    </source>
</evidence>
<reference evidence="7" key="1">
    <citation type="submission" date="2017-06" db="EMBL/GenBank/DDBJ databases">
        <authorList>
            <person name="Rodrigo-Torres L."/>
            <person name="Arahal R. D."/>
            <person name="Lucena T."/>
        </authorList>
    </citation>
    <scope>NUCLEOTIDE SEQUENCE [LARGE SCALE GENOMIC DNA]</scope>
    <source>
        <strain evidence="7">type strain: CECT 9192</strain>
    </source>
</reference>
<dbReference type="InterPro" id="IPR033900">
    <property type="entry name" value="Gram_neg_porin_domain"/>
</dbReference>
<dbReference type="Pfam" id="PF13609">
    <property type="entry name" value="Porin_4"/>
    <property type="match status" value="1"/>
</dbReference>